<dbReference type="InterPro" id="IPR013486">
    <property type="entry name" value="SpoIID/LytB"/>
</dbReference>
<dbReference type="Pfam" id="PF05036">
    <property type="entry name" value="SPOR"/>
    <property type="match status" value="1"/>
</dbReference>
<reference evidence="3" key="1">
    <citation type="submission" date="2017-05" db="EMBL/GenBank/DDBJ databases">
        <authorList>
            <person name="Sung H."/>
        </authorList>
    </citation>
    <scope>NUCLEOTIDE SEQUENCE [LARGE SCALE GENOMIC DNA]</scope>
    <source>
        <strain evidence="3">AR23208</strain>
    </source>
</reference>
<dbReference type="KEGG" id="tum:CBW65_23850"/>
<dbReference type="GO" id="GO:0042834">
    <property type="term" value="F:peptidoglycan binding"/>
    <property type="evidence" value="ECO:0007669"/>
    <property type="project" value="InterPro"/>
</dbReference>
<dbReference type="OrthoDB" id="9794671at2"/>
<protein>
    <recommendedName>
        <fullName evidence="1">SPOR domain-containing protein</fullName>
    </recommendedName>
</protein>
<dbReference type="InterPro" id="IPR013693">
    <property type="entry name" value="SpoIID/LytB_N"/>
</dbReference>
<accession>A0A1Y0ITF1</accession>
<proteinExistence type="predicted"/>
<dbReference type="EMBL" id="CP021434">
    <property type="protein sequence ID" value="ARU63717.1"/>
    <property type="molecule type" value="Genomic_DNA"/>
</dbReference>
<dbReference type="InterPro" id="IPR007730">
    <property type="entry name" value="SPOR-like_dom"/>
</dbReference>
<dbReference type="InterPro" id="IPR051922">
    <property type="entry name" value="Bact_Sporulation_Assoc"/>
</dbReference>
<dbReference type="PANTHER" id="PTHR30032">
    <property type="entry name" value="N-ACETYLMURAMOYL-L-ALANINE AMIDASE-RELATED"/>
    <property type="match status" value="1"/>
</dbReference>
<dbReference type="GO" id="GO:0030435">
    <property type="term" value="P:sporulation resulting in formation of a cellular spore"/>
    <property type="evidence" value="ECO:0007669"/>
    <property type="project" value="InterPro"/>
</dbReference>
<dbReference type="PROSITE" id="PS51724">
    <property type="entry name" value="SPOR"/>
    <property type="match status" value="1"/>
</dbReference>
<dbReference type="SUPFAM" id="SSF110997">
    <property type="entry name" value="Sporulation related repeat"/>
    <property type="match status" value="1"/>
</dbReference>
<dbReference type="PANTHER" id="PTHR30032:SF4">
    <property type="entry name" value="AMIDASE ENHANCER"/>
    <property type="match status" value="1"/>
</dbReference>
<organism evidence="2 3">
    <name type="scientific">Tumebacillus avium</name>
    <dbReference type="NCBI Taxonomy" id="1903704"/>
    <lineage>
        <taxon>Bacteria</taxon>
        <taxon>Bacillati</taxon>
        <taxon>Bacillota</taxon>
        <taxon>Bacilli</taxon>
        <taxon>Bacillales</taxon>
        <taxon>Alicyclobacillaceae</taxon>
        <taxon>Tumebacillus</taxon>
    </lineage>
</organism>
<dbReference type="NCBIfam" id="TIGR02669">
    <property type="entry name" value="SpoIID_LytB"/>
    <property type="match status" value="1"/>
</dbReference>
<feature type="domain" description="SPOR" evidence="1">
    <location>
        <begin position="104"/>
        <end position="185"/>
    </location>
</feature>
<name>A0A1Y0ITF1_9BACL</name>
<dbReference type="GO" id="GO:0030288">
    <property type="term" value="C:outer membrane-bounded periplasmic space"/>
    <property type="evidence" value="ECO:0007669"/>
    <property type="project" value="TreeGrafter"/>
</dbReference>
<dbReference type="Gene3D" id="3.30.70.1070">
    <property type="entry name" value="Sporulation related repeat"/>
    <property type="match status" value="1"/>
</dbReference>
<dbReference type="Pfam" id="PF08486">
    <property type="entry name" value="SpoIID"/>
    <property type="match status" value="1"/>
</dbReference>
<sequence>MHPESRLSRKETIMRTSRVSAAWKKVSVCLVAVTLAGGLIQTPMMQTAQAVSGSTPIRVGLMMKTSSFNTTTDTVTLQGQGGLQAGFYTGGKFTARYSSNSAVKASLDNYYVLVGSYATLAEAQTAAGRIDDMGMSYDILVESLSGQKRYQLINGYYEYRTQADSARTKLAAIGAAKVRGYMRLTAGKQASQSAAEAKANDLRAKGHEAYPLVRKDGTWEVWVGNEASQAELDSVNAKLGGGYAKADFAPADYLMIKKSAYSGMEIPHFIQNSAKEESAFVPIGTPAVTKVMEKAREYRGAILVQGYNEKPHVINYVGLDQYLYGVLPQEMASGWPMEALKAQAVAARTYAVRKMGGNRWGVADISDDVWDQAYRGYTREAEDTNQAVNATMGQVLTKNGAYVETLYSSNHGGYSGDVAEIWGSQGIDYLKAVESPWDAESTRREPLTYRVQLPSGLIGWMRASGVTKDGTNAAGFATGVVNADAQAVRPVPNYYASTLANASKGMRVVILDEEIEYNTYNWQKGPFTPNEMMNMINENQASGYPTVTGPVYDLRVSKWGQGEHMLEVSANGKPITVTNADYYRYLFNDLWSTRATIEQQGTYTVQSASGIKSEYPNAKLQGKELHVVTASGTATTAVNGSNQSFVLLGAGGKSRVVTKNQSYIFHGNGWGHALGMSQWGAHGAAVNGYTYDKILKHYYQGVTLTEKQ</sequence>
<keyword evidence="3" id="KW-1185">Reference proteome</keyword>
<evidence type="ECO:0000259" key="1">
    <source>
        <dbReference type="PROSITE" id="PS51724"/>
    </source>
</evidence>
<dbReference type="InterPro" id="IPR036680">
    <property type="entry name" value="SPOR-like_sf"/>
</dbReference>
<dbReference type="Proteomes" id="UP000195437">
    <property type="component" value="Chromosome"/>
</dbReference>
<evidence type="ECO:0000313" key="3">
    <source>
        <dbReference type="Proteomes" id="UP000195437"/>
    </source>
</evidence>
<gene>
    <name evidence="2" type="ORF">CBW65_23850</name>
</gene>
<evidence type="ECO:0000313" key="2">
    <source>
        <dbReference type="EMBL" id="ARU63717.1"/>
    </source>
</evidence>
<dbReference type="AlphaFoldDB" id="A0A1Y0ITF1"/>